<dbReference type="EMBL" id="BMRP01000010">
    <property type="protein sequence ID" value="GGU65868.1"/>
    <property type="molecule type" value="Genomic_DNA"/>
</dbReference>
<evidence type="ECO:0000313" key="3">
    <source>
        <dbReference type="Proteomes" id="UP000654471"/>
    </source>
</evidence>
<sequence length="319" mass="34831">MGGCTYCCAEADLEALAGPVHQVPEQMISSVAHEVPDHWDDFPGRYRRLAPRIVRLLIVDELDHGLVASRLLAAGRRNWPAPQHIAREEFWHAWWRSVLRTHPSAGQVADVLGTFSVTVGTLAPWLSIRAETPTKAADLHLSDALDHWLVEDELADLHLGFYDEVHATPELLPWLLSLKVRAHSKSVQPYALQPLPHGVLEDRSALCGRLSRVHRHRCQLRMSATPGAARSPAAVCRWIHAGAGSLGEEADEGGDEGGGCGDDQSGLGAQSHGGQGVSGSGVTTSLKPKPRTVSMRSRPTFLRSRYMWTSTTRPSPPHP</sequence>
<gene>
    <name evidence="2" type="ORF">GCM10010211_33880</name>
</gene>
<dbReference type="Proteomes" id="UP000654471">
    <property type="component" value="Unassembled WGS sequence"/>
</dbReference>
<reference evidence="3" key="1">
    <citation type="journal article" date="2019" name="Int. J. Syst. Evol. Microbiol.">
        <title>The Global Catalogue of Microorganisms (GCM) 10K type strain sequencing project: providing services to taxonomists for standard genome sequencing and annotation.</title>
        <authorList>
            <consortium name="The Broad Institute Genomics Platform"/>
            <consortium name="The Broad Institute Genome Sequencing Center for Infectious Disease"/>
            <person name="Wu L."/>
            <person name="Ma J."/>
        </authorList>
    </citation>
    <scope>NUCLEOTIDE SEQUENCE [LARGE SCALE GENOMIC DNA]</scope>
    <source>
        <strain evidence="3">JCM 3399</strain>
    </source>
</reference>
<evidence type="ECO:0000256" key="1">
    <source>
        <dbReference type="SAM" id="MobiDB-lite"/>
    </source>
</evidence>
<organism evidence="2 3">
    <name type="scientific">Streptomyces albospinus</name>
    <dbReference type="NCBI Taxonomy" id="285515"/>
    <lineage>
        <taxon>Bacteria</taxon>
        <taxon>Bacillati</taxon>
        <taxon>Actinomycetota</taxon>
        <taxon>Actinomycetes</taxon>
        <taxon>Kitasatosporales</taxon>
        <taxon>Streptomycetaceae</taxon>
        <taxon>Streptomyces</taxon>
    </lineage>
</organism>
<keyword evidence="3" id="KW-1185">Reference proteome</keyword>
<accession>A0ABQ2V4K6</accession>
<proteinExistence type="predicted"/>
<comment type="caution">
    <text evidence="2">The sequence shown here is derived from an EMBL/GenBank/DDBJ whole genome shotgun (WGS) entry which is preliminary data.</text>
</comment>
<evidence type="ECO:0000313" key="2">
    <source>
        <dbReference type="EMBL" id="GGU65868.1"/>
    </source>
</evidence>
<name>A0ABQ2V4K6_9ACTN</name>
<feature type="region of interest" description="Disordered" evidence="1">
    <location>
        <begin position="247"/>
        <end position="319"/>
    </location>
</feature>
<protein>
    <submittedName>
        <fullName evidence="2">Uncharacterized protein</fullName>
    </submittedName>
</protein>